<gene>
    <name evidence="3" type="ORF">DFR50_102262</name>
</gene>
<reference evidence="3 4" key="1">
    <citation type="submission" date="2018-06" db="EMBL/GenBank/DDBJ databases">
        <title>Genomic Encyclopedia of Type Strains, Phase IV (KMG-IV): sequencing the most valuable type-strain genomes for metagenomic binning, comparative biology and taxonomic classification.</title>
        <authorList>
            <person name="Goeker M."/>
        </authorList>
    </citation>
    <scope>NUCLEOTIDE SEQUENCE [LARGE SCALE GENOMIC DNA]</scope>
    <source>
        <strain evidence="3 4">DSM 24875</strain>
    </source>
</reference>
<comment type="caution">
    <text evidence="3">The sequence shown here is derived from an EMBL/GenBank/DDBJ whole genome shotgun (WGS) entry which is preliminary data.</text>
</comment>
<dbReference type="Pfam" id="PF06559">
    <property type="entry name" value="DCD_N"/>
    <property type="match status" value="1"/>
</dbReference>
<evidence type="ECO:0000313" key="4">
    <source>
        <dbReference type="Proteomes" id="UP000253529"/>
    </source>
</evidence>
<dbReference type="InterPro" id="IPR036157">
    <property type="entry name" value="dUTPase-like_sf"/>
</dbReference>
<dbReference type="AlphaFoldDB" id="A0A366FVP7"/>
<feature type="domain" description="2'-deoxycytidine 5'-triphosphate deaminase C-terminal" evidence="2">
    <location>
        <begin position="179"/>
        <end position="365"/>
    </location>
</feature>
<dbReference type="EMBL" id="QNRK01000002">
    <property type="protein sequence ID" value="RBP17769.1"/>
    <property type="molecule type" value="Genomic_DNA"/>
</dbReference>
<dbReference type="NCBIfam" id="NF005734">
    <property type="entry name" value="PRK07559.1"/>
    <property type="match status" value="1"/>
</dbReference>
<dbReference type="RefSeq" id="WP_113887714.1">
    <property type="nucleotide sequence ID" value="NZ_QNRK01000002.1"/>
</dbReference>
<evidence type="ECO:0000259" key="2">
    <source>
        <dbReference type="Pfam" id="PF22569"/>
    </source>
</evidence>
<dbReference type="PANTHER" id="PTHR42680">
    <property type="entry name" value="DCTP DEAMINASE"/>
    <property type="match status" value="1"/>
</dbReference>
<protein>
    <submittedName>
        <fullName evidence="3">dCTP deaminase</fullName>
    </submittedName>
</protein>
<dbReference type="Pfam" id="PF22569">
    <property type="entry name" value="DCD_C"/>
    <property type="match status" value="1"/>
</dbReference>
<dbReference type="Proteomes" id="UP000253529">
    <property type="component" value="Unassembled WGS sequence"/>
</dbReference>
<keyword evidence="4" id="KW-1185">Reference proteome</keyword>
<proteinExistence type="predicted"/>
<dbReference type="GO" id="GO:0009394">
    <property type="term" value="P:2'-deoxyribonucleotide metabolic process"/>
    <property type="evidence" value="ECO:0007669"/>
    <property type="project" value="InterPro"/>
</dbReference>
<organism evidence="3 4">
    <name type="scientific">Roseiarcus fermentans</name>
    <dbReference type="NCBI Taxonomy" id="1473586"/>
    <lineage>
        <taxon>Bacteria</taxon>
        <taxon>Pseudomonadati</taxon>
        <taxon>Pseudomonadota</taxon>
        <taxon>Alphaproteobacteria</taxon>
        <taxon>Hyphomicrobiales</taxon>
        <taxon>Roseiarcaceae</taxon>
        <taxon>Roseiarcus</taxon>
    </lineage>
</organism>
<name>A0A366FVP7_9HYPH</name>
<dbReference type="SUPFAM" id="SSF51283">
    <property type="entry name" value="dUTPase-like"/>
    <property type="match status" value="2"/>
</dbReference>
<sequence length="367" mass="39525">MTADTEPATGLLARQRILALVHTGAVAASAPIEHGQLQPASLDLRLGAEAFRVRASFLPGSGASVRERLTSLNPERVSLERDGAVLEKGIVYIAPLIERLALPAGVSGAANPKSSTGRLDIFTRLIVDGSDAFDAVPESYAGPLWAEISPRSFSVRVRQGTRLNQLRFRAGGAAPLDAEAIRGRHESRALVDRPLSVRDGLIVHVGLAGEPGEVVGYRAIKNSDVIDVDRVAGYAAADFWEPILARQDRRLVLDPEAFYILASREKMQIPADLAAEMAPIDPAIGEFRVHYAGFFDPGFGQGPDGRPSARAVLEVRSRDVPFLLEDGQPVGRLVFEKLADAADELYGAGETSNYQHQGLKLSKHFRG</sequence>
<dbReference type="InterPro" id="IPR053811">
    <property type="entry name" value="DCD_C"/>
</dbReference>
<dbReference type="InterPro" id="IPR010550">
    <property type="entry name" value="DCD_N"/>
</dbReference>
<evidence type="ECO:0000259" key="1">
    <source>
        <dbReference type="Pfam" id="PF06559"/>
    </source>
</evidence>
<dbReference type="PANTHER" id="PTHR42680:SF3">
    <property type="entry name" value="DCTP DEAMINASE"/>
    <property type="match status" value="1"/>
</dbReference>
<accession>A0A366FVP7</accession>
<dbReference type="OrthoDB" id="9807211at2"/>
<dbReference type="Gene3D" id="2.70.40.10">
    <property type="match status" value="2"/>
</dbReference>
<evidence type="ECO:0000313" key="3">
    <source>
        <dbReference type="EMBL" id="RBP17769.1"/>
    </source>
</evidence>
<dbReference type="GO" id="GO:0008829">
    <property type="term" value="F:dCTP deaminase activity"/>
    <property type="evidence" value="ECO:0007669"/>
    <property type="project" value="InterPro"/>
</dbReference>
<feature type="domain" description="2'-deoxycytidine 5'-triphosphate deaminase N-terminal" evidence="1">
    <location>
        <begin position="9"/>
        <end position="171"/>
    </location>
</feature>